<comment type="subcellular location">
    <subcellularLocation>
        <location evidence="1">Membrane</location>
        <topology evidence="1">Multi-pass membrane protein</topology>
    </subcellularLocation>
</comment>
<gene>
    <name evidence="6" type="ORF">Dsin_007583</name>
</gene>
<reference evidence="6" key="1">
    <citation type="journal article" date="2023" name="Plant J.">
        <title>Genome sequences and population genomics provide insights into the demographic history, inbreeding, and mutation load of two 'living fossil' tree species of Dipteronia.</title>
        <authorList>
            <person name="Feng Y."/>
            <person name="Comes H.P."/>
            <person name="Chen J."/>
            <person name="Zhu S."/>
            <person name="Lu R."/>
            <person name="Zhang X."/>
            <person name="Li P."/>
            <person name="Qiu J."/>
            <person name="Olsen K.M."/>
            <person name="Qiu Y."/>
        </authorList>
    </citation>
    <scope>NUCLEOTIDE SEQUENCE</scope>
    <source>
        <strain evidence="6">NBL</strain>
    </source>
</reference>
<evidence type="ECO:0000313" key="6">
    <source>
        <dbReference type="EMBL" id="KAK3227721.1"/>
    </source>
</evidence>
<keyword evidence="5" id="KW-0472">Membrane</keyword>
<evidence type="ECO:0000256" key="4">
    <source>
        <dbReference type="ARBA" id="ARBA00022989"/>
    </source>
</evidence>
<evidence type="ECO:0000256" key="3">
    <source>
        <dbReference type="ARBA" id="ARBA00022692"/>
    </source>
</evidence>
<dbReference type="AlphaFoldDB" id="A0AAE0EGQ1"/>
<dbReference type="GO" id="GO:0042626">
    <property type="term" value="F:ATPase-coupled transmembrane transporter activity"/>
    <property type="evidence" value="ECO:0007669"/>
    <property type="project" value="TreeGrafter"/>
</dbReference>
<dbReference type="Gene3D" id="3.40.50.300">
    <property type="entry name" value="P-loop containing nucleotide triphosphate hydrolases"/>
    <property type="match status" value="1"/>
</dbReference>
<dbReference type="GO" id="GO:0016020">
    <property type="term" value="C:membrane"/>
    <property type="evidence" value="ECO:0007669"/>
    <property type="project" value="UniProtKB-SubCell"/>
</dbReference>
<dbReference type="EMBL" id="JANJYJ010000002">
    <property type="protein sequence ID" value="KAK3227721.1"/>
    <property type="molecule type" value="Genomic_DNA"/>
</dbReference>
<protein>
    <recommendedName>
        <fullName evidence="8">ABC transporter family G domain-containing protein</fullName>
    </recommendedName>
</protein>
<evidence type="ECO:0000256" key="2">
    <source>
        <dbReference type="ARBA" id="ARBA00022448"/>
    </source>
</evidence>
<dbReference type="SUPFAM" id="SSF52540">
    <property type="entry name" value="P-loop containing nucleoside triphosphate hydrolases"/>
    <property type="match status" value="1"/>
</dbReference>
<keyword evidence="3" id="KW-0812">Transmembrane</keyword>
<evidence type="ECO:0000313" key="7">
    <source>
        <dbReference type="Proteomes" id="UP001281410"/>
    </source>
</evidence>
<dbReference type="InterPro" id="IPR027417">
    <property type="entry name" value="P-loop_NTPase"/>
</dbReference>
<accession>A0AAE0EGQ1</accession>
<dbReference type="PANTHER" id="PTHR48041">
    <property type="entry name" value="ABC TRANSPORTER G FAMILY MEMBER 28"/>
    <property type="match status" value="1"/>
</dbReference>
<keyword evidence="4" id="KW-1133">Transmembrane helix</keyword>
<organism evidence="6 7">
    <name type="scientific">Dipteronia sinensis</name>
    <dbReference type="NCBI Taxonomy" id="43782"/>
    <lineage>
        <taxon>Eukaryota</taxon>
        <taxon>Viridiplantae</taxon>
        <taxon>Streptophyta</taxon>
        <taxon>Embryophyta</taxon>
        <taxon>Tracheophyta</taxon>
        <taxon>Spermatophyta</taxon>
        <taxon>Magnoliopsida</taxon>
        <taxon>eudicotyledons</taxon>
        <taxon>Gunneridae</taxon>
        <taxon>Pentapetalae</taxon>
        <taxon>rosids</taxon>
        <taxon>malvids</taxon>
        <taxon>Sapindales</taxon>
        <taxon>Sapindaceae</taxon>
        <taxon>Hippocastanoideae</taxon>
        <taxon>Acereae</taxon>
        <taxon>Dipteronia</taxon>
    </lineage>
</organism>
<comment type="caution">
    <text evidence="6">The sequence shown here is derived from an EMBL/GenBank/DDBJ whole genome shotgun (WGS) entry which is preliminary data.</text>
</comment>
<evidence type="ECO:0000256" key="5">
    <source>
        <dbReference type="ARBA" id="ARBA00023136"/>
    </source>
</evidence>
<dbReference type="Proteomes" id="UP001281410">
    <property type="component" value="Unassembled WGS sequence"/>
</dbReference>
<name>A0AAE0EGQ1_9ROSI</name>
<proteinExistence type="predicted"/>
<evidence type="ECO:0000256" key="1">
    <source>
        <dbReference type="ARBA" id="ARBA00004141"/>
    </source>
</evidence>
<evidence type="ECO:0008006" key="8">
    <source>
        <dbReference type="Google" id="ProtNLM"/>
    </source>
</evidence>
<keyword evidence="2" id="KW-0813">Transport</keyword>
<keyword evidence="7" id="KW-1185">Reference proteome</keyword>
<dbReference type="PANTHER" id="PTHR48041:SF109">
    <property type="entry name" value="ABC TRANSPORTER G FAMILY MEMBER 20"/>
    <property type="match status" value="1"/>
</dbReference>
<dbReference type="InterPro" id="IPR050352">
    <property type="entry name" value="ABCG_transporters"/>
</dbReference>
<sequence length="199" mass="22567">MKDTEVFLGGECMRVSIRVDIIHDPILLFLDEPTSGLDSTSAFMVIKVLQRIPKSGSIVILSVRQPSNRIVSLLDHLIFLSCGQIVYSEKFTSLLQFFEEFGHLIPENENPIEFALDLIREFEESFDQITSIVKFSKSWAQKHETKLNPNKLSQKPNFTLEDVIKASISKGKLIATGYTETNVSNLISSVLTYVHPFWT</sequence>